<dbReference type="InterPro" id="IPR025948">
    <property type="entry name" value="HTH-like_dom"/>
</dbReference>
<keyword evidence="3" id="KW-1185">Reference proteome</keyword>
<dbReference type="AlphaFoldDB" id="A0AA41YXU6"/>
<evidence type="ECO:0000259" key="1">
    <source>
        <dbReference type="Pfam" id="PF13276"/>
    </source>
</evidence>
<reference evidence="2" key="1">
    <citation type="submission" date="2022-05" db="EMBL/GenBank/DDBJ databases">
        <authorList>
            <person name="Pankratov T."/>
        </authorList>
    </citation>
    <scope>NUCLEOTIDE SEQUENCE</scope>
    <source>
        <strain evidence="2">BP6-180914</strain>
    </source>
</reference>
<organism evidence="2 3">
    <name type="scientific">Lichenifustis flavocetrariae</name>
    <dbReference type="NCBI Taxonomy" id="2949735"/>
    <lineage>
        <taxon>Bacteria</taxon>
        <taxon>Pseudomonadati</taxon>
        <taxon>Pseudomonadota</taxon>
        <taxon>Alphaproteobacteria</taxon>
        <taxon>Hyphomicrobiales</taxon>
        <taxon>Lichenihabitantaceae</taxon>
        <taxon>Lichenifustis</taxon>
    </lineage>
</organism>
<accession>A0AA41YXU6</accession>
<comment type="caution">
    <text evidence="2">The sequence shown here is derived from an EMBL/GenBank/DDBJ whole genome shotgun (WGS) entry which is preliminary data.</text>
</comment>
<protein>
    <submittedName>
        <fullName evidence="2">IS3 family transposase</fullName>
    </submittedName>
</protein>
<evidence type="ECO:0000313" key="3">
    <source>
        <dbReference type="Proteomes" id="UP001165667"/>
    </source>
</evidence>
<evidence type="ECO:0000313" key="2">
    <source>
        <dbReference type="EMBL" id="MCW6509013.1"/>
    </source>
</evidence>
<sequence length="79" mass="9176">MKRFHAENSSVYGVRKVWRQFRREHVNVARGTLARLMRRMRLAGAIRGTPIKTTMSDKGATCRLDHVNRKFHAPSPNML</sequence>
<gene>
    <name evidence="2" type="ORF">M8523_13370</name>
</gene>
<name>A0AA41YXU6_9HYPH</name>
<feature type="domain" description="HTH-like" evidence="1">
    <location>
        <begin position="1"/>
        <end position="48"/>
    </location>
</feature>
<dbReference type="Pfam" id="PF13276">
    <property type="entry name" value="HTH_21"/>
    <property type="match status" value="1"/>
</dbReference>
<dbReference type="EMBL" id="JAMOIM010000008">
    <property type="protein sequence ID" value="MCW6509013.1"/>
    <property type="molecule type" value="Genomic_DNA"/>
</dbReference>
<dbReference type="Proteomes" id="UP001165667">
    <property type="component" value="Unassembled WGS sequence"/>
</dbReference>
<proteinExistence type="predicted"/>